<accession>A0ABN2FF19</accession>
<sequence>MAELEATVRKLMDAFDRKDFDTITAMATDDAQAVDEISRRWIRSGKELDEYFAEVGPAIEDLSSELNDLHERNWGDTGLVTCWLEQDYLFDGVQEHVSAPTTVVLRRIDGEWRIALIHSVPLSEAD</sequence>
<name>A0ABN2FF19_9ACTN</name>
<reference evidence="2 3" key="1">
    <citation type="journal article" date="2019" name="Int. J. Syst. Evol. Microbiol.">
        <title>The Global Catalogue of Microorganisms (GCM) 10K type strain sequencing project: providing services to taxonomists for standard genome sequencing and annotation.</title>
        <authorList>
            <consortium name="The Broad Institute Genomics Platform"/>
            <consortium name="The Broad Institute Genome Sequencing Center for Infectious Disease"/>
            <person name="Wu L."/>
            <person name="Ma J."/>
        </authorList>
    </citation>
    <scope>NUCLEOTIDE SEQUENCE [LARGE SCALE GENOMIC DNA]</scope>
    <source>
        <strain evidence="2 3">JCM 14306</strain>
    </source>
</reference>
<proteinExistence type="predicted"/>
<organism evidence="2 3">
    <name type="scientific">Kribbella alba</name>
    <dbReference type="NCBI Taxonomy" id="190197"/>
    <lineage>
        <taxon>Bacteria</taxon>
        <taxon>Bacillati</taxon>
        <taxon>Actinomycetota</taxon>
        <taxon>Actinomycetes</taxon>
        <taxon>Propionibacteriales</taxon>
        <taxon>Kribbellaceae</taxon>
        <taxon>Kribbella</taxon>
    </lineage>
</organism>
<dbReference type="Proteomes" id="UP001501319">
    <property type="component" value="Unassembled WGS sequence"/>
</dbReference>
<dbReference type="InterPro" id="IPR032710">
    <property type="entry name" value="NTF2-like_dom_sf"/>
</dbReference>
<dbReference type="SUPFAM" id="SSF54427">
    <property type="entry name" value="NTF2-like"/>
    <property type="match status" value="1"/>
</dbReference>
<feature type="domain" description="SnoaL-like" evidence="1">
    <location>
        <begin position="5"/>
        <end position="119"/>
    </location>
</feature>
<comment type="caution">
    <text evidence="2">The sequence shown here is derived from an EMBL/GenBank/DDBJ whole genome shotgun (WGS) entry which is preliminary data.</text>
</comment>
<gene>
    <name evidence="2" type="ORF">GCM10009744_35360</name>
</gene>
<evidence type="ECO:0000313" key="2">
    <source>
        <dbReference type="EMBL" id="GAA1642285.1"/>
    </source>
</evidence>
<keyword evidence="3" id="KW-1185">Reference proteome</keyword>
<protein>
    <recommendedName>
        <fullName evidence="1">SnoaL-like domain-containing protein</fullName>
    </recommendedName>
</protein>
<dbReference type="RefSeq" id="WP_344112653.1">
    <property type="nucleotide sequence ID" value="NZ_BAAANE010000006.1"/>
</dbReference>
<evidence type="ECO:0000313" key="3">
    <source>
        <dbReference type="Proteomes" id="UP001501319"/>
    </source>
</evidence>
<dbReference type="EMBL" id="BAAANE010000006">
    <property type="protein sequence ID" value="GAA1642285.1"/>
    <property type="molecule type" value="Genomic_DNA"/>
</dbReference>
<dbReference type="Gene3D" id="3.10.450.50">
    <property type="match status" value="1"/>
</dbReference>
<evidence type="ECO:0000259" key="1">
    <source>
        <dbReference type="Pfam" id="PF13474"/>
    </source>
</evidence>
<dbReference type="InterPro" id="IPR037401">
    <property type="entry name" value="SnoaL-like"/>
</dbReference>
<dbReference type="Pfam" id="PF13474">
    <property type="entry name" value="SnoaL_3"/>
    <property type="match status" value="1"/>
</dbReference>